<name>A0A8R7TUN2_TRIUA</name>
<keyword evidence="2" id="KW-1185">Reference proteome</keyword>
<dbReference type="AlphaFoldDB" id="A0A8R7TUN2"/>
<organism evidence="1 2">
    <name type="scientific">Triticum urartu</name>
    <name type="common">Red wild einkorn</name>
    <name type="synonym">Crithodium urartu</name>
    <dbReference type="NCBI Taxonomy" id="4572"/>
    <lineage>
        <taxon>Eukaryota</taxon>
        <taxon>Viridiplantae</taxon>
        <taxon>Streptophyta</taxon>
        <taxon>Embryophyta</taxon>
        <taxon>Tracheophyta</taxon>
        <taxon>Spermatophyta</taxon>
        <taxon>Magnoliopsida</taxon>
        <taxon>Liliopsida</taxon>
        <taxon>Poales</taxon>
        <taxon>Poaceae</taxon>
        <taxon>BOP clade</taxon>
        <taxon>Pooideae</taxon>
        <taxon>Triticodae</taxon>
        <taxon>Triticeae</taxon>
        <taxon>Triticinae</taxon>
        <taxon>Triticum</taxon>
    </lineage>
</organism>
<reference evidence="1" key="2">
    <citation type="submission" date="2018-03" db="EMBL/GenBank/DDBJ databases">
        <title>The Triticum urartu genome reveals the dynamic nature of wheat genome evolution.</title>
        <authorList>
            <person name="Ling H."/>
            <person name="Ma B."/>
            <person name="Shi X."/>
            <person name="Liu H."/>
            <person name="Dong L."/>
            <person name="Sun H."/>
            <person name="Cao Y."/>
            <person name="Gao Q."/>
            <person name="Zheng S."/>
            <person name="Li Y."/>
            <person name="Yu Y."/>
            <person name="Du H."/>
            <person name="Qi M."/>
            <person name="Li Y."/>
            <person name="Yu H."/>
            <person name="Cui Y."/>
            <person name="Wang N."/>
            <person name="Chen C."/>
            <person name="Wu H."/>
            <person name="Zhao Y."/>
            <person name="Zhang J."/>
            <person name="Li Y."/>
            <person name="Zhou W."/>
            <person name="Zhang B."/>
            <person name="Hu W."/>
            <person name="Eijk M."/>
            <person name="Tang J."/>
            <person name="Witsenboer H."/>
            <person name="Zhao S."/>
            <person name="Li Z."/>
            <person name="Zhang A."/>
            <person name="Wang D."/>
            <person name="Liang C."/>
        </authorList>
    </citation>
    <scope>NUCLEOTIDE SEQUENCE [LARGE SCALE GENOMIC DNA]</scope>
    <source>
        <strain evidence="1">cv. G1812</strain>
    </source>
</reference>
<protein>
    <submittedName>
        <fullName evidence="1">Uncharacterized protein</fullName>
    </submittedName>
</protein>
<reference evidence="1" key="3">
    <citation type="submission" date="2022-06" db="UniProtKB">
        <authorList>
            <consortium name="EnsemblPlants"/>
        </authorList>
    </citation>
    <scope>IDENTIFICATION</scope>
</reference>
<dbReference type="EnsemblPlants" id="TuG1812G0300001927.01.T03">
    <property type="protein sequence ID" value="TuG1812G0300001927.01.T03"/>
    <property type="gene ID" value="TuG1812G0300001927.01"/>
</dbReference>
<proteinExistence type="predicted"/>
<accession>A0A8R7TUN2</accession>
<dbReference type="Proteomes" id="UP000015106">
    <property type="component" value="Chromosome 3"/>
</dbReference>
<dbReference type="Gramene" id="TuG1812G0300001927.01.T03">
    <property type="protein sequence ID" value="TuG1812G0300001927.01.T03"/>
    <property type="gene ID" value="TuG1812G0300001927.01"/>
</dbReference>
<evidence type="ECO:0000313" key="1">
    <source>
        <dbReference type="EnsemblPlants" id="TuG1812G0300001927.01.T03"/>
    </source>
</evidence>
<evidence type="ECO:0000313" key="2">
    <source>
        <dbReference type="Proteomes" id="UP000015106"/>
    </source>
</evidence>
<reference evidence="2" key="1">
    <citation type="journal article" date="2013" name="Nature">
        <title>Draft genome of the wheat A-genome progenitor Triticum urartu.</title>
        <authorList>
            <person name="Ling H.Q."/>
            <person name="Zhao S."/>
            <person name="Liu D."/>
            <person name="Wang J."/>
            <person name="Sun H."/>
            <person name="Zhang C."/>
            <person name="Fan H."/>
            <person name="Li D."/>
            <person name="Dong L."/>
            <person name="Tao Y."/>
            <person name="Gao C."/>
            <person name="Wu H."/>
            <person name="Li Y."/>
            <person name="Cui Y."/>
            <person name="Guo X."/>
            <person name="Zheng S."/>
            <person name="Wang B."/>
            <person name="Yu K."/>
            <person name="Liang Q."/>
            <person name="Yang W."/>
            <person name="Lou X."/>
            <person name="Chen J."/>
            <person name="Feng M."/>
            <person name="Jian J."/>
            <person name="Zhang X."/>
            <person name="Luo G."/>
            <person name="Jiang Y."/>
            <person name="Liu J."/>
            <person name="Wang Z."/>
            <person name="Sha Y."/>
            <person name="Zhang B."/>
            <person name="Wu H."/>
            <person name="Tang D."/>
            <person name="Shen Q."/>
            <person name="Xue P."/>
            <person name="Zou S."/>
            <person name="Wang X."/>
            <person name="Liu X."/>
            <person name="Wang F."/>
            <person name="Yang Y."/>
            <person name="An X."/>
            <person name="Dong Z."/>
            <person name="Zhang K."/>
            <person name="Zhang X."/>
            <person name="Luo M.C."/>
            <person name="Dvorak J."/>
            <person name="Tong Y."/>
            <person name="Wang J."/>
            <person name="Yang H."/>
            <person name="Li Z."/>
            <person name="Wang D."/>
            <person name="Zhang A."/>
            <person name="Wang J."/>
        </authorList>
    </citation>
    <scope>NUCLEOTIDE SEQUENCE</scope>
    <source>
        <strain evidence="2">cv. G1812</strain>
    </source>
</reference>
<sequence>MYVLLGSGLLCFSRLQKGNTCLCYLQFTPLILRVLIGPISTFRWMARGLEDASGEGVQQALLKIFEGTVIAHAV</sequence>